<dbReference type="AlphaFoldDB" id="A0A6F8U101"/>
<proteinExistence type="predicted"/>
<reference evidence="2 3" key="1">
    <citation type="submission" date="2020-03" db="EMBL/GenBank/DDBJ databases">
        <title>Complete Genome Sequence of Halomonas hydrothermalis Strain Slthf2, Halophilic Bacterium Isolated from Deep-Sea Hydrothermal-Vent Environments.</title>
        <authorList>
            <person name="Takeyama N."/>
            <person name="Huang M."/>
            <person name="Sato K."/>
            <person name="Galipon J."/>
            <person name="Arakawa K."/>
        </authorList>
    </citation>
    <scope>NUCLEOTIDE SEQUENCE [LARGE SCALE GENOMIC DNA]</scope>
    <source>
        <strain evidence="2 3">Slthf2</strain>
    </source>
</reference>
<dbReference type="InterPro" id="IPR055385">
    <property type="entry name" value="GpJ_HDII-ins2"/>
</dbReference>
<feature type="domain" description="Tip attachment protein J HDII-ins2" evidence="1">
    <location>
        <begin position="424"/>
        <end position="523"/>
    </location>
</feature>
<gene>
    <name evidence="2" type="ORF">HHSLTHF2_06960</name>
</gene>
<evidence type="ECO:0000313" key="2">
    <source>
        <dbReference type="EMBL" id="BCB06806.1"/>
    </source>
</evidence>
<dbReference type="NCBIfam" id="NF040662">
    <property type="entry name" value="attach_TipJ_rel"/>
    <property type="match status" value="1"/>
</dbReference>
<organism evidence="2 3">
    <name type="scientific">Halomonas hydrothermalis</name>
    <dbReference type="NCBI Taxonomy" id="115561"/>
    <lineage>
        <taxon>Bacteria</taxon>
        <taxon>Pseudomonadati</taxon>
        <taxon>Pseudomonadota</taxon>
        <taxon>Gammaproteobacteria</taxon>
        <taxon>Oceanospirillales</taxon>
        <taxon>Halomonadaceae</taxon>
        <taxon>Halomonas</taxon>
    </lineage>
</organism>
<dbReference type="RefSeq" id="WP_172420014.1">
    <property type="nucleotide sequence ID" value="NZ_AP022843.1"/>
</dbReference>
<protein>
    <recommendedName>
        <fullName evidence="1">Tip attachment protein J HDII-ins2 domain-containing protein</fullName>
    </recommendedName>
</protein>
<name>A0A6F8U101_9GAMM</name>
<evidence type="ECO:0000313" key="3">
    <source>
        <dbReference type="Proteomes" id="UP000502259"/>
    </source>
</evidence>
<dbReference type="Pfam" id="PF24801">
    <property type="entry name" value="FNIII-A_GpJ"/>
    <property type="match status" value="1"/>
</dbReference>
<dbReference type="EMBL" id="AP022843">
    <property type="protein sequence ID" value="BCB06806.1"/>
    <property type="molecule type" value="Genomic_DNA"/>
</dbReference>
<accession>A0A6F8U101</accession>
<evidence type="ECO:0000259" key="1">
    <source>
        <dbReference type="Pfam" id="PF24801"/>
    </source>
</evidence>
<dbReference type="Proteomes" id="UP000502259">
    <property type="component" value="Chromosome"/>
</dbReference>
<sequence>MTVNVFPSVLPGEPIERHHISGMSLHDWLAENAPGCLEGQGEACPISASINGHVIPPQEWPDVMLKHGVDVDIRVQPQGVETALIAAVVAGAVAAAAAFLLKPSIPSINSSESAKGSRLLEVSGTGNQPKLGDVIPDQAGRCKKFPDLLTAPVRRFVDNKTQALYLFFSLGAGEYERDDNDLAIGETPVNTLDAVSYQFFEPGDDVSGHEAAQNWYNAPEVGATSGGSGIYLMSTRDIESTWDAALSLSGTKISGANQPQGWEVDLILRLAFDQPVTVTREDPLDENSDNVYEADLSWLVAGNGLELLVATEPNTGFQRRIAEYNSGAGTFKLQYYDGATWVSTNNTTPGNYNWRFTRWPDGNESYRITAVNDGSFDLALQLSGSDVVSWPGFPSGTSNILIDVDLSFAEGIWSNAFLACPRSEKTSRIEWDVFAPQGLGFIDDNGDVEERGRWIELEYREAGTEDQWTLVAKNIKGRTRDQLGWTFSHDLPSPMTPEVRLRRVEAEENDVKALDKLEWYGLRSQLPQNDSYPGVSTLAIVITGSQMIAAQTENQVNLIDTRKLPVWDGSAWTAPQATRDIAPYARYIAHSKGYTDDDIDMSELLRLDAIWKARGDTFDFIFNSSTTMKDALNTVLRAGMAELTIDHGRLRPVREELRTVPEHMYTLQNMPGELRRKFTGPRPEDPDGIDVEYTDEENWTTEVVECRLPGDAGIRPKKVRLDGVTDRDQAYQIGMRERCRLAYQRWEYEWSTECDGLNSSYKSFCALADDVPGYGRSAILLTAETDGADTHLQSSEPFDWEDGESYVIAWRRPDGTLAGPYPAQRGDSDDHVITQLGGDPEPIIYNNMEPPHLLWGTTERWSYRAIVEDVEPQGFESVTLRALNYDARVYAYDDAVAPIA</sequence>
<keyword evidence="3" id="KW-1185">Reference proteome</keyword>